<sequence>MKISHIPFGTTDWSVIERTEHPGEKGVAYWRTQHFSDLRVRMVEYSAGYLADHWCSKGHILLCLEGELHTELEDGRRFILSAGMSYQVADQAEPHRSSTVFGAKLFIVD</sequence>
<dbReference type="OrthoDB" id="9794443at2"/>
<protein>
    <recommendedName>
        <fullName evidence="5">DHCW motif cupin fold protein</fullName>
    </recommendedName>
</protein>
<reference evidence="1 3" key="1">
    <citation type="submission" date="2018-06" db="EMBL/GenBank/DDBJ databases">
        <authorList>
            <consortium name="Pathogen Informatics"/>
            <person name="Doyle S."/>
        </authorList>
    </citation>
    <scope>NUCLEOTIDE SEQUENCE [LARGE SCALE GENOMIC DNA]</scope>
    <source>
        <strain evidence="1 3">NCTC11159</strain>
    </source>
</reference>
<evidence type="ECO:0000313" key="2">
    <source>
        <dbReference type="EMBL" id="TCU88775.1"/>
    </source>
</evidence>
<evidence type="ECO:0008006" key="5">
    <source>
        <dbReference type="Google" id="ProtNLM"/>
    </source>
</evidence>
<accession>A0A377Q8A9</accession>
<evidence type="ECO:0000313" key="1">
    <source>
        <dbReference type="EMBL" id="STQ91153.1"/>
    </source>
</evidence>
<dbReference type="NCBIfam" id="NF038084">
    <property type="entry name" value="DHCW_cupin"/>
    <property type="match status" value="1"/>
</dbReference>
<dbReference type="EMBL" id="UGHR01000001">
    <property type="protein sequence ID" value="STQ91153.1"/>
    <property type="molecule type" value="Genomic_DNA"/>
</dbReference>
<reference evidence="2 4" key="2">
    <citation type="submission" date="2019-03" db="EMBL/GenBank/DDBJ databases">
        <title>Genomic Encyclopedia of Type Strains, Phase IV (KMG-IV): sequencing the most valuable type-strain genomes for metagenomic binning, comparative biology and taxonomic classification.</title>
        <authorList>
            <person name="Goeker M."/>
        </authorList>
    </citation>
    <scope>NUCLEOTIDE SEQUENCE [LARGE SCALE GENOMIC DNA]</scope>
    <source>
        <strain evidence="2 4">DSM 3764</strain>
    </source>
</reference>
<dbReference type="AlphaFoldDB" id="A0A377Q8A9"/>
<evidence type="ECO:0000313" key="3">
    <source>
        <dbReference type="Proteomes" id="UP000255108"/>
    </source>
</evidence>
<dbReference type="RefSeq" id="WP_115227396.1">
    <property type="nucleotide sequence ID" value="NZ_CAWOLO010000003.1"/>
</dbReference>
<proteinExistence type="predicted"/>
<dbReference type="EMBL" id="SMBT01000003">
    <property type="protein sequence ID" value="TCU88775.1"/>
    <property type="molecule type" value="Genomic_DNA"/>
</dbReference>
<keyword evidence="4" id="KW-1185">Reference proteome</keyword>
<evidence type="ECO:0000313" key="4">
    <source>
        <dbReference type="Proteomes" id="UP000295794"/>
    </source>
</evidence>
<organism evidence="1 3">
    <name type="scientific">Iodobacter fluviatilis</name>
    <dbReference type="NCBI Taxonomy" id="537"/>
    <lineage>
        <taxon>Bacteria</taxon>
        <taxon>Pseudomonadati</taxon>
        <taxon>Pseudomonadota</taxon>
        <taxon>Betaproteobacteria</taxon>
        <taxon>Neisseriales</taxon>
        <taxon>Chitinibacteraceae</taxon>
        <taxon>Iodobacter</taxon>
    </lineage>
</organism>
<name>A0A377Q8A9_9NEIS</name>
<dbReference type="InterPro" id="IPR011051">
    <property type="entry name" value="RmlC_Cupin_sf"/>
</dbReference>
<dbReference type="InterPro" id="IPR047713">
    <property type="entry name" value="DHCW_cupin"/>
</dbReference>
<dbReference type="Proteomes" id="UP000295794">
    <property type="component" value="Unassembled WGS sequence"/>
</dbReference>
<dbReference type="Proteomes" id="UP000255108">
    <property type="component" value="Unassembled WGS sequence"/>
</dbReference>
<gene>
    <name evidence="2" type="ORF">EV682_103359</name>
    <name evidence="1" type="ORF">NCTC11159_02225</name>
</gene>
<dbReference type="SUPFAM" id="SSF51182">
    <property type="entry name" value="RmlC-like cupins"/>
    <property type="match status" value="1"/>
</dbReference>